<gene>
    <name evidence="1" type="ORF">PSON_ATCC_30995.1.T0720022</name>
</gene>
<organism evidence="1 2">
    <name type="scientific">Paramecium sonneborni</name>
    <dbReference type="NCBI Taxonomy" id="65129"/>
    <lineage>
        <taxon>Eukaryota</taxon>
        <taxon>Sar</taxon>
        <taxon>Alveolata</taxon>
        <taxon>Ciliophora</taxon>
        <taxon>Intramacronucleata</taxon>
        <taxon>Oligohymenophorea</taxon>
        <taxon>Peniculida</taxon>
        <taxon>Parameciidae</taxon>
        <taxon>Paramecium</taxon>
    </lineage>
</organism>
<evidence type="ECO:0000313" key="2">
    <source>
        <dbReference type="Proteomes" id="UP000692954"/>
    </source>
</evidence>
<protein>
    <submittedName>
        <fullName evidence="1">Uncharacterized protein</fullName>
    </submittedName>
</protein>
<evidence type="ECO:0000313" key="1">
    <source>
        <dbReference type="EMBL" id="CAD8099459.1"/>
    </source>
</evidence>
<dbReference type="Proteomes" id="UP000692954">
    <property type="component" value="Unassembled WGS sequence"/>
</dbReference>
<keyword evidence="2" id="KW-1185">Reference proteome</keyword>
<dbReference type="OrthoDB" id="289789at2759"/>
<name>A0A8S1P8R6_9CILI</name>
<dbReference type="AlphaFoldDB" id="A0A8S1P8R6"/>
<accession>A0A8S1P8R6</accession>
<proteinExistence type="predicted"/>
<sequence length="129" mass="14991">MQYGIKGEDLTRSRIEILEDLSRESVESLDSLLPQFHCDNIQQLEIERRVVVYLRSLGLKFKTDPRQKEQDYFDYPKKNAIIFQQMIGESPLINNISILKLGTGQSNKRSDSEIILSPFLLGKQRSFEI</sequence>
<reference evidence="1" key="1">
    <citation type="submission" date="2021-01" db="EMBL/GenBank/DDBJ databases">
        <authorList>
            <consortium name="Genoscope - CEA"/>
            <person name="William W."/>
        </authorList>
    </citation>
    <scope>NUCLEOTIDE SEQUENCE</scope>
</reference>
<comment type="caution">
    <text evidence="1">The sequence shown here is derived from an EMBL/GenBank/DDBJ whole genome shotgun (WGS) entry which is preliminary data.</text>
</comment>
<dbReference type="EMBL" id="CAJJDN010000072">
    <property type="protein sequence ID" value="CAD8099459.1"/>
    <property type="molecule type" value="Genomic_DNA"/>
</dbReference>